<dbReference type="Gene3D" id="2.30.30.490">
    <property type="match status" value="1"/>
</dbReference>
<feature type="non-terminal residue" evidence="6">
    <location>
        <position position="1"/>
    </location>
</feature>
<evidence type="ECO:0000256" key="3">
    <source>
        <dbReference type="ARBA" id="ARBA00022833"/>
    </source>
</evidence>
<proteinExistence type="predicted"/>
<evidence type="ECO:0000256" key="1">
    <source>
        <dbReference type="ARBA" id="ARBA00022723"/>
    </source>
</evidence>
<evidence type="ECO:0000256" key="2">
    <source>
        <dbReference type="ARBA" id="ARBA00022771"/>
    </source>
</evidence>
<name>A0A0B6Y3A0_9EUPU</name>
<dbReference type="GO" id="GO:0003677">
    <property type="term" value="F:DNA binding"/>
    <property type="evidence" value="ECO:0007669"/>
    <property type="project" value="InterPro"/>
</dbReference>
<dbReference type="EMBL" id="HACG01003466">
    <property type="protein sequence ID" value="CEK50331.1"/>
    <property type="molecule type" value="Transcribed_RNA"/>
</dbReference>
<gene>
    <name evidence="6" type="primary">ORF10452</name>
</gene>
<feature type="non-terminal residue" evidence="6">
    <location>
        <position position="123"/>
    </location>
</feature>
<evidence type="ECO:0000256" key="4">
    <source>
        <dbReference type="PROSITE-ProRule" id="PRU00509"/>
    </source>
</evidence>
<dbReference type="Pfam" id="PF02008">
    <property type="entry name" value="zf-CXXC"/>
    <property type="match status" value="1"/>
</dbReference>
<dbReference type="AlphaFoldDB" id="A0A0B6Y3A0"/>
<keyword evidence="1" id="KW-0479">Metal-binding</keyword>
<accession>A0A0B6Y3A0</accession>
<organism evidence="6">
    <name type="scientific">Arion vulgaris</name>
    <dbReference type="NCBI Taxonomy" id="1028688"/>
    <lineage>
        <taxon>Eukaryota</taxon>
        <taxon>Metazoa</taxon>
        <taxon>Spiralia</taxon>
        <taxon>Lophotrochozoa</taxon>
        <taxon>Mollusca</taxon>
        <taxon>Gastropoda</taxon>
        <taxon>Heterobranchia</taxon>
        <taxon>Euthyneura</taxon>
        <taxon>Panpulmonata</taxon>
        <taxon>Eupulmonata</taxon>
        <taxon>Stylommatophora</taxon>
        <taxon>Helicina</taxon>
        <taxon>Arionoidea</taxon>
        <taxon>Arionidae</taxon>
        <taxon>Arion</taxon>
    </lineage>
</organism>
<dbReference type="InterPro" id="IPR043151">
    <property type="entry name" value="BAH_sf"/>
</dbReference>
<keyword evidence="2 4" id="KW-0863">Zinc-finger</keyword>
<sequence>CGICEVCQQSDCGKCTACRDMTKFGGTGRAKQACKERRCPNMAIKTAEEDDVEEESEIEKEDQESKNLVAVAKHKSARNTKTEVVWPDLPTHEENKKKYYTKARINDFEITKGDYVSISPADP</sequence>
<evidence type="ECO:0000259" key="5">
    <source>
        <dbReference type="PROSITE" id="PS51058"/>
    </source>
</evidence>
<dbReference type="GO" id="GO:0008270">
    <property type="term" value="F:zinc ion binding"/>
    <property type="evidence" value="ECO:0007669"/>
    <property type="project" value="UniProtKB-KW"/>
</dbReference>
<dbReference type="PROSITE" id="PS51058">
    <property type="entry name" value="ZF_CXXC"/>
    <property type="match status" value="1"/>
</dbReference>
<dbReference type="InterPro" id="IPR002857">
    <property type="entry name" value="Znf_CXXC"/>
</dbReference>
<evidence type="ECO:0000313" key="6">
    <source>
        <dbReference type="EMBL" id="CEK50331.1"/>
    </source>
</evidence>
<keyword evidence="3" id="KW-0862">Zinc</keyword>
<reference evidence="6" key="1">
    <citation type="submission" date="2014-12" db="EMBL/GenBank/DDBJ databases">
        <title>Insight into the proteome of Arion vulgaris.</title>
        <authorList>
            <person name="Aradska J."/>
            <person name="Bulat T."/>
            <person name="Smidak R."/>
            <person name="Sarate P."/>
            <person name="Gangsoo J."/>
            <person name="Sialana F."/>
            <person name="Bilban M."/>
            <person name="Lubec G."/>
        </authorList>
    </citation>
    <scope>NUCLEOTIDE SEQUENCE</scope>
    <source>
        <tissue evidence="6">Skin</tissue>
    </source>
</reference>
<feature type="domain" description="CXXC-type" evidence="5">
    <location>
        <begin position="1"/>
        <end position="40"/>
    </location>
</feature>
<protein>
    <recommendedName>
        <fullName evidence="5">CXXC-type domain-containing protein</fullName>
    </recommendedName>
</protein>